<dbReference type="Pfam" id="PF03478">
    <property type="entry name" value="Beta-prop_KIB1-4"/>
    <property type="match status" value="1"/>
</dbReference>
<evidence type="ECO:0000313" key="4">
    <source>
        <dbReference type="Proteomes" id="UP000006591"/>
    </source>
</evidence>
<reference evidence="3" key="1">
    <citation type="submission" date="2015-04" db="UniProtKB">
        <authorList>
            <consortium name="EnsemblPlants"/>
        </authorList>
    </citation>
    <scope>IDENTIFICATION</scope>
    <source>
        <strain evidence="3">SL10</strain>
    </source>
</reference>
<dbReference type="PANTHER" id="PTHR33110">
    <property type="entry name" value="F-BOX/KELCH-REPEAT PROTEIN-RELATED"/>
    <property type="match status" value="1"/>
</dbReference>
<dbReference type="Proteomes" id="UP000006591">
    <property type="component" value="Chromosome 7"/>
</dbReference>
<dbReference type="Gramene" id="ONIVA07G13830.1">
    <property type="protein sequence ID" value="ONIVA07G13830.1"/>
    <property type="gene ID" value="ONIVA07G13830"/>
</dbReference>
<evidence type="ECO:0000313" key="3">
    <source>
        <dbReference type="EnsemblPlants" id="ONIVA07G13830.1"/>
    </source>
</evidence>
<dbReference type="HOGENOM" id="CLU_408502_0_0_1"/>
<feature type="domain" description="KIB1-4 beta-propeller" evidence="2">
    <location>
        <begin position="405"/>
        <end position="641"/>
    </location>
</feature>
<dbReference type="OMA" id="SEMSACC"/>
<evidence type="ECO:0000256" key="1">
    <source>
        <dbReference type="SAM" id="MobiDB-lite"/>
    </source>
</evidence>
<accession>A0A0E0I168</accession>
<dbReference type="eggNOG" id="ENOG502SBMB">
    <property type="taxonomic scope" value="Eukaryota"/>
</dbReference>
<dbReference type="EnsemblPlants" id="ONIVA07G13830.1">
    <property type="protein sequence ID" value="ONIVA07G13830.1"/>
    <property type="gene ID" value="ONIVA07G13830"/>
</dbReference>
<reference evidence="3" key="2">
    <citation type="submission" date="2018-04" db="EMBL/GenBank/DDBJ databases">
        <title>OnivRS2 (Oryza nivara Reference Sequence Version 2).</title>
        <authorList>
            <person name="Zhang J."/>
            <person name="Kudrna D."/>
            <person name="Lee S."/>
            <person name="Talag J."/>
            <person name="Rajasekar S."/>
            <person name="Welchert J."/>
            <person name="Hsing Y.-I."/>
            <person name="Wing R.A."/>
        </authorList>
    </citation>
    <scope>NUCLEOTIDE SEQUENCE [LARGE SCALE GENOMIC DNA]</scope>
    <source>
        <strain evidence="3">SL10</strain>
    </source>
</reference>
<organism evidence="3">
    <name type="scientific">Oryza nivara</name>
    <name type="common">Indian wild rice</name>
    <name type="synonym">Oryza sativa f. spontanea</name>
    <dbReference type="NCBI Taxonomy" id="4536"/>
    <lineage>
        <taxon>Eukaryota</taxon>
        <taxon>Viridiplantae</taxon>
        <taxon>Streptophyta</taxon>
        <taxon>Embryophyta</taxon>
        <taxon>Tracheophyta</taxon>
        <taxon>Spermatophyta</taxon>
        <taxon>Magnoliopsida</taxon>
        <taxon>Liliopsida</taxon>
        <taxon>Poales</taxon>
        <taxon>Poaceae</taxon>
        <taxon>BOP clade</taxon>
        <taxon>Oryzoideae</taxon>
        <taxon>Oryzeae</taxon>
        <taxon>Oryzinae</taxon>
        <taxon>Oryza</taxon>
    </lineage>
</organism>
<protein>
    <recommendedName>
        <fullName evidence="2">KIB1-4 beta-propeller domain-containing protein</fullName>
    </recommendedName>
</protein>
<evidence type="ECO:0000259" key="2">
    <source>
        <dbReference type="Pfam" id="PF03478"/>
    </source>
</evidence>
<proteinExistence type="predicted"/>
<dbReference type="InterPro" id="IPR005174">
    <property type="entry name" value="KIB1-4_b-propeller"/>
</dbReference>
<sequence length="673" mass="75218">MSDQECMEANHRLEEKIDMILEKLNEVEANRSKFFEEMSASIKATVAVLKDAPYPPPQDPPSSMLTTCSTMCSNNDHPRATSSSSHIDKETAPTVVLDLRDGEDKVHDPCIVTKDFLEVTLTLCSTKCSSPHTVPDLTMVAVVMCATTATTSTELVVFEDTTGVAYINTPNYSKMVHAKCSTVGLDIDGGMDQAVVVFQIMKSVSKVVLISVEPLGIFSLRLTANLKQDRPTPTKCSMKSPLHRNMVLLIVYDLHHVTMATTNSDKFLGILHIGWNLVNTASKNAWGETMKLVPSSRSEIASRQEQFTELEVQIFWELGDSEMSACCLEPANHHFTTCVMVQLDTLYCVPSNSNLEPSVNTSAEAAYANYWSINLLEVTRDGILIEAIYWTLALGVITWKVISDAVLIEAGKGTWTPDSCSMPFVRVIDIAFFKDKLYLITTAEDLFAVDLAADKHGKPTVINVERIIRQPRSPDGMIDAFRWSDDEDDNGDGDASSTNDDGVDGEDHDEVFNQEGGDREIVSVSDDDDIDDVGQQWHFTWKHRKYEEEYASIGTWHLLESCDRLHMVRREWVLPFILQTDHTRKLDVFEANMDAGAWVPVTSGLGGQAIFVSKLFSKSMAAPAHGEVEEDTIYFVDKHDVWNMKSGTRRPFRRVSKIMDTDMTWVFPPKLIV</sequence>
<dbReference type="PANTHER" id="PTHR33110:SF82">
    <property type="entry name" value="OS07G0500250 PROTEIN"/>
    <property type="match status" value="1"/>
</dbReference>
<feature type="region of interest" description="Disordered" evidence="1">
    <location>
        <begin position="475"/>
        <end position="518"/>
    </location>
</feature>
<name>A0A0E0I168_ORYNI</name>
<keyword evidence="4" id="KW-1185">Reference proteome</keyword>
<dbReference type="AlphaFoldDB" id="A0A0E0I168"/>